<gene>
    <name evidence="1" type="ORF">PACLA_8A072626</name>
</gene>
<dbReference type="SUPFAM" id="SSF56219">
    <property type="entry name" value="DNase I-like"/>
    <property type="match status" value="1"/>
</dbReference>
<protein>
    <submittedName>
        <fullName evidence="1">Uncharacterized protein</fullName>
    </submittedName>
</protein>
<dbReference type="InterPro" id="IPR036691">
    <property type="entry name" value="Endo/exonu/phosph_ase_sf"/>
</dbReference>
<accession>A0A7D9DGJ7</accession>
<proteinExistence type="predicted"/>
<evidence type="ECO:0000313" key="1">
    <source>
        <dbReference type="EMBL" id="CAB3982810.1"/>
    </source>
</evidence>
<dbReference type="PANTHER" id="PTHR47510:SF3">
    <property type="entry name" value="ENDO_EXONUCLEASE_PHOSPHATASE DOMAIN-CONTAINING PROTEIN"/>
    <property type="match status" value="1"/>
</dbReference>
<sequence length="461" mass="54182">MANINLTDNPFSLIPTKGLTFFHLNIQAITNKLDQVKLMISESIRHRKKSNIIFCFSETHLNSNWSDDELQIREFNFIRKDRTYASGGGILIYIPETINFQYRNDFSLQENNCPLEFIWLEFKHPNSKPFLMAIMYQPGNNTLWRDNLNYVLDMADNEHKEIIMLGDLNTNFQDKHSYQQLHVLTSQYQLKQLIDAVTRPILGKTIDLIFTSKEDNVIKSGVLDIGMSDHLPIFISRKINSRISIKQGLHTTISYRRKKDFIASDFDNDLVEEIPLSLYEIFDDPNDLLDCWYSHFMKILDRHAHLIKRRVRNNKLPGWFNSEVRCFSRKRDFFLKQFLKTKNSDTWCTYKKWRNRTVHIIKKSKEDYYKNLLTDNVHNPRQLWKILKDILPTNDTVSQITLNINGKEISDPIEVGDLFNEYFSSIADNFDISLLNNPINTHLPIATNHIKFTIPLITSAP</sequence>
<dbReference type="AlphaFoldDB" id="A0A7D9DGJ7"/>
<dbReference type="Gene3D" id="3.60.10.10">
    <property type="entry name" value="Endonuclease/exonuclease/phosphatase"/>
    <property type="match status" value="1"/>
</dbReference>
<dbReference type="Proteomes" id="UP001152795">
    <property type="component" value="Unassembled WGS sequence"/>
</dbReference>
<dbReference type="OrthoDB" id="5987682at2759"/>
<keyword evidence="2" id="KW-1185">Reference proteome</keyword>
<reference evidence="1" key="1">
    <citation type="submission" date="2020-04" db="EMBL/GenBank/DDBJ databases">
        <authorList>
            <person name="Alioto T."/>
            <person name="Alioto T."/>
            <person name="Gomez Garrido J."/>
        </authorList>
    </citation>
    <scope>NUCLEOTIDE SEQUENCE</scope>
    <source>
        <strain evidence="1">A484AB</strain>
    </source>
</reference>
<evidence type="ECO:0000313" key="2">
    <source>
        <dbReference type="Proteomes" id="UP001152795"/>
    </source>
</evidence>
<name>A0A7D9DGJ7_PARCT</name>
<dbReference type="PANTHER" id="PTHR47510">
    <property type="entry name" value="REVERSE TRANSCRIPTASE DOMAIN-CONTAINING PROTEIN"/>
    <property type="match status" value="1"/>
</dbReference>
<dbReference type="EMBL" id="CACRXK020000543">
    <property type="protein sequence ID" value="CAB3982810.1"/>
    <property type="molecule type" value="Genomic_DNA"/>
</dbReference>
<organism evidence="1 2">
    <name type="scientific">Paramuricea clavata</name>
    <name type="common">Red gorgonian</name>
    <name type="synonym">Violescent sea-whip</name>
    <dbReference type="NCBI Taxonomy" id="317549"/>
    <lineage>
        <taxon>Eukaryota</taxon>
        <taxon>Metazoa</taxon>
        <taxon>Cnidaria</taxon>
        <taxon>Anthozoa</taxon>
        <taxon>Octocorallia</taxon>
        <taxon>Malacalcyonacea</taxon>
        <taxon>Plexauridae</taxon>
        <taxon>Paramuricea</taxon>
    </lineage>
</organism>
<comment type="caution">
    <text evidence="1">The sequence shown here is derived from an EMBL/GenBank/DDBJ whole genome shotgun (WGS) entry which is preliminary data.</text>
</comment>